<comment type="caution">
    <text evidence="2">The sequence shown here is derived from an EMBL/GenBank/DDBJ whole genome shotgun (WGS) entry which is preliminary data.</text>
</comment>
<proteinExistence type="predicted"/>
<dbReference type="OrthoDB" id="1818172at2759"/>
<dbReference type="Pfam" id="PF03004">
    <property type="entry name" value="Transposase_24"/>
    <property type="match status" value="1"/>
</dbReference>
<evidence type="ECO:0000256" key="1">
    <source>
        <dbReference type="SAM" id="MobiDB-lite"/>
    </source>
</evidence>
<accession>A0A9Q1Q4E9</accession>
<reference evidence="2" key="1">
    <citation type="submission" date="2022-04" db="EMBL/GenBank/DDBJ databases">
        <title>Carnegiea gigantea Genome sequencing and assembly v2.</title>
        <authorList>
            <person name="Copetti D."/>
            <person name="Sanderson M.J."/>
            <person name="Burquez A."/>
            <person name="Wojciechowski M.F."/>
        </authorList>
    </citation>
    <scope>NUCLEOTIDE SEQUENCE</scope>
    <source>
        <strain evidence="2">SGP5-SGP5p</strain>
        <tissue evidence="2">Aerial part</tissue>
    </source>
</reference>
<organism evidence="2 3">
    <name type="scientific">Carnegiea gigantea</name>
    <dbReference type="NCBI Taxonomy" id="171969"/>
    <lineage>
        <taxon>Eukaryota</taxon>
        <taxon>Viridiplantae</taxon>
        <taxon>Streptophyta</taxon>
        <taxon>Embryophyta</taxon>
        <taxon>Tracheophyta</taxon>
        <taxon>Spermatophyta</taxon>
        <taxon>Magnoliopsida</taxon>
        <taxon>eudicotyledons</taxon>
        <taxon>Gunneridae</taxon>
        <taxon>Pentapetalae</taxon>
        <taxon>Caryophyllales</taxon>
        <taxon>Cactineae</taxon>
        <taxon>Cactaceae</taxon>
        <taxon>Cactoideae</taxon>
        <taxon>Echinocereeae</taxon>
        <taxon>Carnegiea</taxon>
    </lineage>
</organism>
<dbReference type="AlphaFoldDB" id="A0A9Q1Q4E9"/>
<dbReference type="InterPro" id="IPR004252">
    <property type="entry name" value="Probable_transposase_24"/>
</dbReference>
<keyword evidence="3" id="KW-1185">Reference proteome</keyword>
<feature type="region of interest" description="Disordered" evidence="1">
    <location>
        <begin position="1"/>
        <end position="40"/>
    </location>
</feature>
<feature type="compositionally biased region" description="Polar residues" evidence="1">
    <location>
        <begin position="1"/>
        <end position="11"/>
    </location>
</feature>
<dbReference type="EMBL" id="JAKOGI010000961">
    <property type="protein sequence ID" value="KAJ8428863.1"/>
    <property type="molecule type" value="Genomic_DNA"/>
</dbReference>
<evidence type="ECO:0000313" key="3">
    <source>
        <dbReference type="Proteomes" id="UP001153076"/>
    </source>
</evidence>
<dbReference type="Proteomes" id="UP001153076">
    <property type="component" value="Unassembled WGS sequence"/>
</dbReference>
<gene>
    <name evidence="2" type="ORF">Cgig2_010805</name>
</gene>
<evidence type="ECO:0000313" key="2">
    <source>
        <dbReference type="EMBL" id="KAJ8428863.1"/>
    </source>
</evidence>
<protein>
    <submittedName>
        <fullName evidence="2">Uncharacterized protein</fullName>
    </submittedName>
</protein>
<sequence>MASDSQIQSCSIFGRDRRRGTIGEDTQNALIDSDETQPPSQPLDHAMITHGTSDAMGNPGAREDRYRWTAGHASLVKEAYWEKGRNCLKDMVCKVSKKKPTDVIPWLSPDVHRQLLHHKQTNNGFLRRSRQSRVNKITGPKAGTRHTQGSVSAAAIAKKMRKDGEIVTAAKLYSKTHTKPKDKTFTYDRSKATWEKYQALKVAKQVPPSEEDDSLFLEAVGGWSEKGTVYGLGNSVGLFDEKPTNNATANKPSYTPLSLHNSRLNSFRRRLS</sequence>
<name>A0A9Q1Q4E9_9CARY</name>